<feature type="transmembrane region" description="Helical" evidence="4">
    <location>
        <begin position="78"/>
        <end position="97"/>
    </location>
</feature>
<comment type="catalytic activity">
    <reaction evidence="3">
        <text>di-trans,octa-cis-undecaprenyl diphosphate + H2O = di-trans,octa-cis-undecaprenyl phosphate + phosphate + H(+)</text>
        <dbReference type="Rhea" id="RHEA:28094"/>
        <dbReference type="ChEBI" id="CHEBI:15377"/>
        <dbReference type="ChEBI" id="CHEBI:15378"/>
        <dbReference type="ChEBI" id="CHEBI:43474"/>
        <dbReference type="ChEBI" id="CHEBI:58405"/>
        <dbReference type="ChEBI" id="CHEBI:60392"/>
        <dbReference type="EC" id="3.6.1.27"/>
    </reaction>
</comment>
<feature type="domain" description="Phosphatidic acid phosphatase type 2/haloperoxidase" evidence="5">
    <location>
        <begin position="79"/>
        <end position="200"/>
    </location>
</feature>
<feature type="transmembrane region" description="Helical" evidence="4">
    <location>
        <begin position="159"/>
        <end position="179"/>
    </location>
</feature>
<evidence type="ECO:0000256" key="2">
    <source>
        <dbReference type="ARBA" id="ARBA00032707"/>
    </source>
</evidence>
<protein>
    <recommendedName>
        <fullName evidence="1">undecaprenyl-diphosphate phosphatase</fullName>
        <ecNumber evidence="1">3.6.1.27</ecNumber>
    </recommendedName>
    <alternativeName>
        <fullName evidence="2">Undecaprenyl pyrophosphate phosphatase</fullName>
    </alternativeName>
</protein>
<feature type="transmembrane region" description="Helical" evidence="4">
    <location>
        <begin position="43"/>
        <end position="66"/>
    </location>
</feature>
<keyword evidence="4" id="KW-0812">Transmembrane</keyword>
<keyword evidence="7" id="KW-1185">Reference proteome</keyword>
<evidence type="ECO:0000313" key="7">
    <source>
        <dbReference type="Proteomes" id="UP000243679"/>
    </source>
</evidence>
<dbReference type="KEGG" id="ntt:TAO_1136"/>
<dbReference type="PANTHER" id="PTHR14969">
    <property type="entry name" value="SPHINGOSINE-1-PHOSPHATE PHOSPHOHYDROLASE"/>
    <property type="match status" value="1"/>
</dbReference>
<evidence type="ECO:0000256" key="3">
    <source>
        <dbReference type="ARBA" id="ARBA00047594"/>
    </source>
</evidence>
<gene>
    <name evidence="6" type="ORF">TAO_1136</name>
</gene>
<dbReference type="EMBL" id="AP014836">
    <property type="protein sequence ID" value="BAW80506.1"/>
    <property type="molecule type" value="Genomic_DNA"/>
</dbReference>
<dbReference type="OrthoDB" id="9813524at2"/>
<dbReference type="PANTHER" id="PTHR14969:SF13">
    <property type="entry name" value="AT30094P"/>
    <property type="match status" value="1"/>
</dbReference>
<dbReference type="Pfam" id="PF01569">
    <property type="entry name" value="PAP2"/>
    <property type="match status" value="1"/>
</dbReference>
<evidence type="ECO:0000259" key="5">
    <source>
        <dbReference type="SMART" id="SM00014"/>
    </source>
</evidence>
<dbReference type="InterPro" id="IPR000326">
    <property type="entry name" value="PAP2/HPO"/>
</dbReference>
<dbReference type="Proteomes" id="UP000243679">
    <property type="component" value="Chromosome"/>
</dbReference>
<dbReference type="InterPro" id="IPR036938">
    <property type="entry name" value="PAP2/HPO_sf"/>
</dbReference>
<feature type="transmembrane region" description="Helical" evidence="4">
    <location>
        <begin position="133"/>
        <end position="152"/>
    </location>
</feature>
<evidence type="ECO:0000313" key="6">
    <source>
        <dbReference type="EMBL" id="BAW80506.1"/>
    </source>
</evidence>
<name>A0A1Q2SMZ6_9GAMM</name>
<proteinExistence type="predicted"/>
<evidence type="ECO:0000256" key="4">
    <source>
        <dbReference type="SAM" id="Phobius"/>
    </source>
</evidence>
<dbReference type="SMART" id="SM00014">
    <property type="entry name" value="acidPPc"/>
    <property type="match status" value="1"/>
</dbReference>
<dbReference type="RefSeq" id="WP_096527050.1">
    <property type="nucleotide sequence ID" value="NZ_AP014836.1"/>
</dbReference>
<dbReference type="EC" id="3.6.1.27" evidence="1"/>
<dbReference type="CDD" id="cd03396">
    <property type="entry name" value="PAP2_like_6"/>
    <property type="match status" value="1"/>
</dbReference>
<feature type="transmembrane region" description="Helical" evidence="4">
    <location>
        <begin position="185"/>
        <end position="204"/>
    </location>
</feature>
<accession>A0A1Q2SMZ6</accession>
<dbReference type="GO" id="GO:0050380">
    <property type="term" value="F:undecaprenyl-diphosphatase activity"/>
    <property type="evidence" value="ECO:0007669"/>
    <property type="project" value="UniProtKB-EC"/>
</dbReference>
<organism evidence="6 7">
    <name type="scientific">Candidatus Nitrosoglobus terrae</name>
    <dbReference type="NCBI Taxonomy" id="1630141"/>
    <lineage>
        <taxon>Bacteria</taxon>
        <taxon>Pseudomonadati</taxon>
        <taxon>Pseudomonadota</taxon>
        <taxon>Gammaproteobacteria</taxon>
        <taxon>Chromatiales</taxon>
        <taxon>Chromatiaceae</taxon>
        <taxon>Candidatus Nitrosoglobus</taxon>
    </lineage>
</organism>
<reference evidence="6 7" key="1">
    <citation type="journal article" date="2017" name="ISME J.">
        <title>An acid-tolerant ammonia-oxidizing ?-proteobacterium from soil.</title>
        <authorList>
            <person name="Hayatsu M."/>
            <person name="Tago K."/>
            <person name="Uchiyama I."/>
            <person name="Toyoda A."/>
            <person name="Wang Y."/>
            <person name="Shimomura Y."/>
            <person name="Okubo T."/>
            <person name="Kurisu F."/>
            <person name="Hirono Y."/>
            <person name="Nonaka K."/>
            <person name="Akiyama H."/>
            <person name="Itoh T."/>
            <person name="Takami H."/>
        </authorList>
    </citation>
    <scope>NUCLEOTIDE SEQUENCE [LARGE SCALE GENOMIC DNA]</scope>
    <source>
        <strain evidence="6 7">TAO100</strain>
    </source>
</reference>
<dbReference type="AlphaFoldDB" id="A0A1Q2SMZ6"/>
<evidence type="ECO:0000256" key="1">
    <source>
        <dbReference type="ARBA" id="ARBA00012374"/>
    </source>
</evidence>
<sequence length="212" mass="24062">MLFLSWLFLAFPSIDLTVSSWFYRPVQGFFLKNEALFVFLDEGTSIVAHIFELTFTAILLLSFTHSLQRYLIPLRKPVIYLSLVLLLGPGWLVNSVLKNHWDRARPYQVTQFGGNKTFSAAWMPSDQCSHNCSFTSGHASMGFYFLSFGYLFPRQWRLWLGIGLGLGELIGLARIAQGAHFLSDIVFSFFIIYFTAQGVAKLLLKNKAIPSS</sequence>
<keyword evidence="4" id="KW-1133">Transmembrane helix</keyword>
<dbReference type="Gene3D" id="1.20.144.10">
    <property type="entry name" value="Phosphatidic acid phosphatase type 2/haloperoxidase"/>
    <property type="match status" value="1"/>
</dbReference>
<dbReference type="SUPFAM" id="SSF48317">
    <property type="entry name" value="Acid phosphatase/Vanadium-dependent haloperoxidase"/>
    <property type="match status" value="1"/>
</dbReference>
<keyword evidence="4" id="KW-0472">Membrane</keyword>